<keyword evidence="1" id="KW-0862">Zinc</keyword>
<sequence length="661" mass="69107">MAASAATAAAAAAAAAGAAVSRSRRGLSLVVVVAVLLLLLRPSAANAAAAASGAESGGMTPAAAMSAAAAAAGGSSISSSSRSNDNNNDSSSNSSSLIYDVELSPGAHNVMEALLLAGFGRYRYELQQLMRVHFTKLLQHNKPAAAAAMPLVEVKVYCYDPLPLNQGEVQENEEHQQQLLLMQQQQQQQQELQQELQQEMLLLHQTDSTGHSSSHNSFFSPIVAAYSSSSSRRERNSNNSNLQQREALLSSPSSTAAAAAAASTSAAAAAAAALAGGGFEVSVDAAATAAVRAYWGVGQKAMETFIKGNNNSDGQSLLSGSARRLARLLPSSSSDSSSSRRFNTGTFAADSAAMPWGPDGCCLMSAPQIVPAGRGHRLRFFTHDRDNTAGRLSPFTEAVFPLVIVASVGGSSATCHLLLLRCRPLPPPPPSTSSRSRVSAAEAAAAAAAAPLPACYVSHRYEVYRQLLAGGSLDKPQEKGDIFGVSSSSGTLDLECLVCMTNPKNVVLYPCRHCALCLECLQALHQEKCPVCRSHFFGFITFPLSKNLTAAESVSVAPAAAVADSRNGVVSSGSSNNGSTNVQHHRGGSRVVPAETQMETVTKYAALFRLLVVLQEAAAATYFVTVSMPLEARQEAGTVQQKQQQQHCSTQLHNVRYSAVA</sequence>
<evidence type="ECO:0000256" key="1">
    <source>
        <dbReference type="PROSITE-ProRule" id="PRU00175"/>
    </source>
</evidence>
<reference evidence="6" key="1">
    <citation type="submission" date="2013-10" db="EMBL/GenBank/DDBJ databases">
        <title>Genomic analysis of the causative agents of coccidiosis in chickens.</title>
        <authorList>
            <person name="Reid A.J."/>
            <person name="Blake D."/>
            <person name="Billington K."/>
            <person name="Browne H."/>
            <person name="Dunn M."/>
            <person name="Hung S."/>
            <person name="Kawahara F."/>
            <person name="Miranda-Saavedra D."/>
            <person name="Mourier T."/>
            <person name="Nagra H."/>
            <person name="Otto T.D."/>
            <person name="Rawlings N."/>
            <person name="Sanchez A."/>
            <person name="Sanders M."/>
            <person name="Subramaniam C."/>
            <person name="Tay Y."/>
            <person name="Dear P."/>
            <person name="Doerig C."/>
            <person name="Gruber A."/>
            <person name="Parkinson J."/>
            <person name="Shirley M."/>
            <person name="Wan K.L."/>
            <person name="Berriman M."/>
            <person name="Tomley F."/>
            <person name="Pain A."/>
        </authorList>
    </citation>
    <scope>NUCLEOTIDE SEQUENCE [LARGE SCALE GENOMIC DNA]</scope>
    <source>
        <strain evidence="6">Weybridge</strain>
    </source>
</reference>
<evidence type="ECO:0000313" key="6">
    <source>
        <dbReference type="EMBL" id="CDJ60679.1"/>
    </source>
</evidence>
<evidence type="ECO:0000256" key="3">
    <source>
        <dbReference type="SAM" id="MobiDB-lite"/>
    </source>
</evidence>
<name>U6ME12_EIMMA</name>
<keyword evidence="7" id="KW-1185">Reference proteome</keyword>
<dbReference type="GO" id="GO:0008270">
    <property type="term" value="F:zinc ion binding"/>
    <property type="evidence" value="ECO:0007669"/>
    <property type="project" value="UniProtKB-KW"/>
</dbReference>
<keyword evidence="2" id="KW-0175">Coiled coil</keyword>
<keyword evidence="1" id="KW-0479">Metal-binding</keyword>
<dbReference type="GO" id="GO:0010468">
    <property type="term" value="P:regulation of gene expression"/>
    <property type="evidence" value="ECO:0007669"/>
    <property type="project" value="TreeGrafter"/>
</dbReference>
<dbReference type="PANTHER" id="PTHR14312">
    <property type="entry name" value="CREB/ATF BZIP TRANSCRIPTION FACTOR"/>
    <property type="match status" value="1"/>
</dbReference>
<dbReference type="GeneID" id="25334737"/>
<dbReference type="InterPro" id="IPR013083">
    <property type="entry name" value="Znf_RING/FYVE/PHD"/>
</dbReference>
<evidence type="ECO:0000259" key="5">
    <source>
        <dbReference type="PROSITE" id="PS50089"/>
    </source>
</evidence>
<reference evidence="6" key="2">
    <citation type="submission" date="2013-10" db="EMBL/GenBank/DDBJ databases">
        <authorList>
            <person name="Aslett M."/>
        </authorList>
    </citation>
    <scope>NUCLEOTIDE SEQUENCE [LARGE SCALE GENOMIC DNA]</scope>
    <source>
        <strain evidence="6">Weybridge</strain>
    </source>
</reference>
<dbReference type="RefSeq" id="XP_013337329.1">
    <property type="nucleotide sequence ID" value="XM_013481875.1"/>
</dbReference>
<protein>
    <recommendedName>
        <fullName evidence="5">RING-type domain-containing protein</fullName>
    </recommendedName>
</protein>
<evidence type="ECO:0000313" key="7">
    <source>
        <dbReference type="Proteomes" id="UP000030763"/>
    </source>
</evidence>
<dbReference type="PANTHER" id="PTHR14312:SF1">
    <property type="entry name" value="BASIC-LEUCINE ZIPPER TRANSCRIPTION FACTOR A"/>
    <property type="match status" value="1"/>
</dbReference>
<feature type="region of interest" description="Disordered" evidence="3">
    <location>
        <begin position="568"/>
        <end position="590"/>
    </location>
</feature>
<feature type="compositionally biased region" description="Low complexity" evidence="3">
    <location>
        <begin position="568"/>
        <end position="582"/>
    </location>
</feature>
<keyword evidence="4" id="KW-0732">Signal</keyword>
<evidence type="ECO:0000256" key="4">
    <source>
        <dbReference type="SAM" id="SignalP"/>
    </source>
</evidence>
<feature type="region of interest" description="Disordered" evidence="3">
    <location>
        <begin position="229"/>
        <end position="249"/>
    </location>
</feature>
<feature type="compositionally biased region" description="Low complexity" evidence="3">
    <location>
        <begin position="237"/>
        <end position="249"/>
    </location>
</feature>
<dbReference type="PROSITE" id="PS50089">
    <property type="entry name" value="ZF_RING_2"/>
    <property type="match status" value="1"/>
</dbReference>
<dbReference type="SUPFAM" id="SSF57850">
    <property type="entry name" value="RING/U-box"/>
    <property type="match status" value="1"/>
</dbReference>
<organism evidence="6 7">
    <name type="scientific">Eimeria maxima</name>
    <name type="common">Coccidian parasite</name>
    <dbReference type="NCBI Taxonomy" id="5804"/>
    <lineage>
        <taxon>Eukaryota</taxon>
        <taxon>Sar</taxon>
        <taxon>Alveolata</taxon>
        <taxon>Apicomplexa</taxon>
        <taxon>Conoidasida</taxon>
        <taxon>Coccidia</taxon>
        <taxon>Eucoccidiorida</taxon>
        <taxon>Eimeriorina</taxon>
        <taxon>Eimeriidae</taxon>
        <taxon>Eimeria</taxon>
    </lineage>
</organism>
<dbReference type="AlphaFoldDB" id="U6ME12"/>
<gene>
    <name evidence="6" type="ORF">EMWEY_00007510</name>
</gene>
<feature type="domain" description="RING-type" evidence="5">
    <location>
        <begin position="496"/>
        <end position="533"/>
    </location>
</feature>
<dbReference type="GO" id="GO:0005634">
    <property type="term" value="C:nucleus"/>
    <property type="evidence" value="ECO:0007669"/>
    <property type="project" value="TreeGrafter"/>
</dbReference>
<feature type="chain" id="PRO_5004676077" description="RING-type domain-containing protein" evidence="4">
    <location>
        <begin position="46"/>
        <end position="661"/>
    </location>
</feature>
<dbReference type="EMBL" id="HG721904">
    <property type="protein sequence ID" value="CDJ60679.1"/>
    <property type="molecule type" value="Genomic_DNA"/>
</dbReference>
<dbReference type="Proteomes" id="UP000030763">
    <property type="component" value="Unassembled WGS sequence"/>
</dbReference>
<dbReference type="InterPro" id="IPR001841">
    <property type="entry name" value="Znf_RING"/>
</dbReference>
<dbReference type="Gene3D" id="3.30.40.10">
    <property type="entry name" value="Zinc/RING finger domain, C3HC4 (zinc finger)"/>
    <property type="match status" value="1"/>
</dbReference>
<dbReference type="OrthoDB" id="332034at2759"/>
<proteinExistence type="predicted"/>
<accession>U6ME12</accession>
<dbReference type="VEuPathDB" id="ToxoDB:EMWEY_00007510"/>
<feature type="signal peptide" evidence="4">
    <location>
        <begin position="1"/>
        <end position="45"/>
    </location>
</feature>
<feature type="coiled-coil region" evidence="2">
    <location>
        <begin position="172"/>
        <end position="202"/>
    </location>
</feature>
<dbReference type="SMART" id="SM00184">
    <property type="entry name" value="RING"/>
    <property type="match status" value="1"/>
</dbReference>
<evidence type="ECO:0000256" key="2">
    <source>
        <dbReference type="SAM" id="Coils"/>
    </source>
</evidence>
<keyword evidence="1" id="KW-0863">Zinc-finger</keyword>
<dbReference type="GO" id="GO:0043565">
    <property type="term" value="F:sequence-specific DNA binding"/>
    <property type="evidence" value="ECO:0007669"/>
    <property type="project" value="TreeGrafter"/>
</dbReference>
<dbReference type="Pfam" id="PF13920">
    <property type="entry name" value="zf-C3HC4_3"/>
    <property type="match status" value="1"/>
</dbReference>